<dbReference type="NCBIfam" id="TIGR01494">
    <property type="entry name" value="ATPase_P-type"/>
    <property type="match status" value="1"/>
</dbReference>
<reference evidence="6 7" key="1">
    <citation type="journal article" date="2022" name="Nat. Plants">
        <title>Genomes of leafy and leafless Platanthera orchids illuminate the evolution of mycoheterotrophy.</title>
        <authorList>
            <person name="Li M.H."/>
            <person name="Liu K.W."/>
            <person name="Li Z."/>
            <person name="Lu H.C."/>
            <person name="Ye Q.L."/>
            <person name="Zhang D."/>
            <person name="Wang J.Y."/>
            <person name="Li Y.F."/>
            <person name="Zhong Z.M."/>
            <person name="Liu X."/>
            <person name="Yu X."/>
            <person name="Liu D.K."/>
            <person name="Tu X.D."/>
            <person name="Liu B."/>
            <person name="Hao Y."/>
            <person name="Liao X.Y."/>
            <person name="Jiang Y.T."/>
            <person name="Sun W.H."/>
            <person name="Chen J."/>
            <person name="Chen Y.Q."/>
            <person name="Ai Y."/>
            <person name="Zhai J.W."/>
            <person name="Wu S.S."/>
            <person name="Zhou Z."/>
            <person name="Hsiao Y.Y."/>
            <person name="Wu W.L."/>
            <person name="Chen Y.Y."/>
            <person name="Lin Y.F."/>
            <person name="Hsu J.L."/>
            <person name="Li C.Y."/>
            <person name="Wang Z.W."/>
            <person name="Zhao X."/>
            <person name="Zhong W.Y."/>
            <person name="Ma X.K."/>
            <person name="Ma L."/>
            <person name="Huang J."/>
            <person name="Chen G.Z."/>
            <person name="Huang M.Z."/>
            <person name="Huang L."/>
            <person name="Peng D.H."/>
            <person name="Luo Y.B."/>
            <person name="Zou S.Q."/>
            <person name="Chen S.P."/>
            <person name="Lan S."/>
            <person name="Tsai W.C."/>
            <person name="Van de Peer Y."/>
            <person name="Liu Z.J."/>
        </authorList>
    </citation>
    <scope>NUCLEOTIDE SEQUENCE [LARGE SCALE GENOMIC DNA]</scope>
    <source>
        <strain evidence="6">Lor287</strain>
    </source>
</reference>
<evidence type="ECO:0000256" key="1">
    <source>
        <dbReference type="ARBA" id="ARBA00004370"/>
    </source>
</evidence>
<comment type="subcellular location">
    <subcellularLocation>
        <location evidence="1">Membrane</location>
    </subcellularLocation>
</comment>
<dbReference type="GO" id="GO:0016020">
    <property type="term" value="C:membrane"/>
    <property type="evidence" value="ECO:0007669"/>
    <property type="project" value="UniProtKB-SubCell"/>
</dbReference>
<dbReference type="GO" id="GO:0046872">
    <property type="term" value="F:metal ion binding"/>
    <property type="evidence" value="ECO:0007669"/>
    <property type="project" value="UniProtKB-KW"/>
</dbReference>
<sequence>MGKIDSYSIYTPSCNLSDSSLNHNWRGQYIFIMSETFCTCNNIVCPVKAFDLPKVDERVTKSVAAGNKAAHTARFIAANIEHPLAKAIVEHAKKFKEEEEYVAWAKARDFISITGHNVKAIIGNKELVVGNKSLMLATDIQIPNQAMDLLLEAEEIAQTGILVAINSEILGLIVISDPLKPVAKEVISILKSMNVRSIMVTRDNWGTTKAIACEIGINTIVAEAKPEEKAEKMSRLTVAMVGDGINESPTLVSADAGMAIGVGTDVAIEAADIVLMKSNLEDVITAIMVE</sequence>
<dbReference type="InterPro" id="IPR001757">
    <property type="entry name" value="P_typ_ATPase"/>
</dbReference>
<dbReference type="InterPro" id="IPR036412">
    <property type="entry name" value="HAD-like_sf"/>
</dbReference>
<gene>
    <name evidence="6" type="primary">HMA5</name>
    <name evidence="6" type="ORF">KSP39_PZI000609</name>
</gene>
<dbReference type="Proteomes" id="UP001418222">
    <property type="component" value="Unassembled WGS sequence"/>
</dbReference>
<dbReference type="PRINTS" id="PR00119">
    <property type="entry name" value="CATATPASE"/>
</dbReference>
<keyword evidence="4" id="KW-1133">Transmembrane helix</keyword>
<proteinExistence type="predicted"/>
<dbReference type="Gene3D" id="3.40.1110.10">
    <property type="entry name" value="Calcium-transporting ATPase, cytoplasmic domain N"/>
    <property type="match status" value="1"/>
</dbReference>
<evidence type="ECO:0000313" key="6">
    <source>
        <dbReference type="EMBL" id="KAK8957996.1"/>
    </source>
</evidence>
<name>A0AAP0C1X4_9ASPA</name>
<dbReference type="InterPro" id="IPR023214">
    <property type="entry name" value="HAD_sf"/>
</dbReference>
<dbReference type="PANTHER" id="PTHR46594">
    <property type="entry name" value="P-TYPE CATION-TRANSPORTING ATPASE"/>
    <property type="match status" value="1"/>
</dbReference>
<dbReference type="InterPro" id="IPR023299">
    <property type="entry name" value="ATPase_P-typ_cyto_dom_N"/>
</dbReference>
<keyword evidence="3" id="KW-0479">Metal-binding</keyword>
<dbReference type="Pfam" id="PF00702">
    <property type="entry name" value="Hydrolase"/>
    <property type="match status" value="1"/>
</dbReference>
<evidence type="ECO:0000256" key="4">
    <source>
        <dbReference type="ARBA" id="ARBA00022989"/>
    </source>
</evidence>
<organism evidence="6 7">
    <name type="scientific">Platanthera zijinensis</name>
    <dbReference type="NCBI Taxonomy" id="2320716"/>
    <lineage>
        <taxon>Eukaryota</taxon>
        <taxon>Viridiplantae</taxon>
        <taxon>Streptophyta</taxon>
        <taxon>Embryophyta</taxon>
        <taxon>Tracheophyta</taxon>
        <taxon>Spermatophyta</taxon>
        <taxon>Magnoliopsida</taxon>
        <taxon>Liliopsida</taxon>
        <taxon>Asparagales</taxon>
        <taxon>Orchidaceae</taxon>
        <taxon>Orchidoideae</taxon>
        <taxon>Orchideae</taxon>
        <taxon>Orchidinae</taxon>
        <taxon>Platanthera</taxon>
    </lineage>
</organism>
<dbReference type="GO" id="GO:0005524">
    <property type="term" value="F:ATP binding"/>
    <property type="evidence" value="ECO:0007669"/>
    <property type="project" value="InterPro"/>
</dbReference>
<dbReference type="GO" id="GO:0016887">
    <property type="term" value="F:ATP hydrolysis activity"/>
    <property type="evidence" value="ECO:0007669"/>
    <property type="project" value="InterPro"/>
</dbReference>
<keyword evidence="2" id="KW-0812">Transmembrane</keyword>
<evidence type="ECO:0000313" key="7">
    <source>
        <dbReference type="Proteomes" id="UP001418222"/>
    </source>
</evidence>
<accession>A0AAP0C1X4</accession>
<dbReference type="SUPFAM" id="SSF56784">
    <property type="entry name" value="HAD-like"/>
    <property type="match status" value="1"/>
</dbReference>
<dbReference type="SUPFAM" id="SSF81660">
    <property type="entry name" value="Metal cation-transporting ATPase, ATP-binding domain N"/>
    <property type="match status" value="1"/>
</dbReference>
<evidence type="ECO:0000256" key="2">
    <source>
        <dbReference type="ARBA" id="ARBA00022692"/>
    </source>
</evidence>
<keyword evidence="7" id="KW-1185">Reference proteome</keyword>
<evidence type="ECO:0000256" key="5">
    <source>
        <dbReference type="ARBA" id="ARBA00023136"/>
    </source>
</evidence>
<dbReference type="Gene3D" id="3.40.50.1000">
    <property type="entry name" value="HAD superfamily/HAD-like"/>
    <property type="match status" value="1"/>
</dbReference>
<dbReference type="PANTHER" id="PTHR46594:SF4">
    <property type="entry name" value="P-TYPE CATION-TRANSPORTING ATPASE"/>
    <property type="match status" value="1"/>
</dbReference>
<dbReference type="EMBL" id="JBBWWQ010000001">
    <property type="protein sequence ID" value="KAK8957996.1"/>
    <property type="molecule type" value="Genomic_DNA"/>
</dbReference>
<comment type="caution">
    <text evidence="6">The sequence shown here is derived from an EMBL/GenBank/DDBJ whole genome shotgun (WGS) entry which is preliminary data.</text>
</comment>
<dbReference type="AlphaFoldDB" id="A0AAP0C1X4"/>
<protein>
    <submittedName>
        <fullName evidence="6">Copper-transporting ATPase HMA5</fullName>
    </submittedName>
</protein>
<evidence type="ECO:0000256" key="3">
    <source>
        <dbReference type="ARBA" id="ARBA00022723"/>
    </source>
</evidence>
<keyword evidence="5" id="KW-0472">Membrane</keyword>